<dbReference type="Proteomes" id="UP000526501">
    <property type="component" value="Unassembled WGS sequence"/>
</dbReference>
<comment type="caution">
    <text evidence="1">The sequence shown here is derived from an EMBL/GenBank/DDBJ whole genome shotgun (WGS) entry which is preliminary data.</text>
</comment>
<reference evidence="1 2" key="1">
    <citation type="submission" date="2020-07" db="EMBL/GenBank/DDBJ databases">
        <authorList>
            <person name="Feng X."/>
        </authorList>
    </citation>
    <scope>NUCLEOTIDE SEQUENCE [LARGE SCALE GENOMIC DNA]</scope>
    <source>
        <strain evidence="1 2">JCM23202</strain>
    </source>
</reference>
<protein>
    <submittedName>
        <fullName evidence="1">Uncharacterized protein</fullName>
    </submittedName>
</protein>
<evidence type="ECO:0000313" key="2">
    <source>
        <dbReference type="Proteomes" id="UP000526501"/>
    </source>
</evidence>
<dbReference type="EMBL" id="JACHVC010000006">
    <property type="protein sequence ID" value="MBC2605360.1"/>
    <property type="molecule type" value="Genomic_DNA"/>
</dbReference>
<dbReference type="RefSeq" id="WP_185659242.1">
    <property type="nucleotide sequence ID" value="NZ_CAWPOO010000006.1"/>
</dbReference>
<accession>A0A7X1E748</accession>
<gene>
    <name evidence="1" type="ORF">H5P27_04805</name>
</gene>
<name>A0A7X1E748_9BACT</name>
<keyword evidence="2" id="KW-1185">Reference proteome</keyword>
<organism evidence="1 2">
    <name type="scientific">Pelagicoccus albus</name>
    <dbReference type="NCBI Taxonomy" id="415222"/>
    <lineage>
        <taxon>Bacteria</taxon>
        <taxon>Pseudomonadati</taxon>
        <taxon>Verrucomicrobiota</taxon>
        <taxon>Opitutia</taxon>
        <taxon>Puniceicoccales</taxon>
        <taxon>Pelagicoccaceae</taxon>
        <taxon>Pelagicoccus</taxon>
    </lineage>
</organism>
<proteinExistence type="predicted"/>
<sequence>MLKERVVKKSCNAVHGEVTLEIASSENDNTGYESVSMIKDCDSCHKCGVKTESGMHWSRCVFYGKAL</sequence>
<evidence type="ECO:0000313" key="1">
    <source>
        <dbReference type="EMBL" id="MBC2605360.1"/>
    </source>
</evidence>
<dbReference type="AlphaFoldDB" id="A0A7X1E748"/>